<evidence type="ECO:0000256" key="1">
    <source>
        <dbReference type="SAM" id="MobiDB-lite"/>
    </source>
</evidence>
<proteinExistence type="predicted"/>
<dbReference type="EMBL" id="VOGW01000012">
    <property type="protein sequence ID" value="TWV57538.1"/>
    <property type="molecule type" value="Genomic_DNA"/>
</dbReference>
<name>A0A5C6K781_9ACTN</name>
<dbReference type="RefSeq" id="WP_146463356.1">
    <property type="nucleotide sequence ID" value="NZ_VOGW01000012.1"/>
</dbReference>
<feature type="region of interest" description="Disordered" evidence="1">
    <location>
        <begin position="38"/>
        <end position="102"/>
    </location>
</feature>
<feature type="compositionally biased region" description="Basic and acidic residues" evidence="1">
    <location>
        <begin position="1"/>
        <end position="10"/>
    </location>
</feature>
<organism evidence="2 3">
    <name type="scientific">Streptomyces misionensis</name>
    <dbReference type="NCBI Taxonomy" id="67331"/>
    <lineage>
        <taxon>Bacteria</taxon>
        <taxon>Bacillati</taxon>
        <taxon>Actinomycetota</taxon>
        <taxon>Actinomycetes</taxon>
        <taxon>Kitasatosporales</taxon>
        <taxon>Streptomycetaceae</taxon>
        <taxon>Streptomyces</taxon>
    </lineage>
</organism>
<evidence type="ECO:0000313" key="3">
    <source>
        <dbReference type="Proteomes" id="UP000320481"/>
    </source>
</evidence>
<feature type="region of interest" description="Disordered" evidence="1">
    <location>
        <begin position="1"/>
        <end position="24"/>
    </location>
</feature>
<reference evidence="2" key="1">
    <citation type="journal article" date="2019" name="Microbiol. Resour. Announc.">
        <title>Draft Genomic Sequences of Streptomyces misionensis and Streptomyces albidoflavus, bacteria applied for phytopathogen biocontrol.</title>
        <authorList>
            <person name="Pylro V."/>
            <person name="Dias A."/>
            <person name="Andreote F."/>
            <person name="Varani A."/>
            <person name="Andreote C."/>
            <person name="Bernardo E."/>
            <person name="Martins T."/>
        </authorList>
    </citation>
    <scope>NUCLEOTIDE SEQUENCE [LARGE SCALE GENOMIC DNA]</scope>
    <source>
        <strain evidence="2">66</strain>
    </source>
</reference>
<gene>
    <name evidence="2" type="ORF">FRZ03_01920</name>
</gene>
<feature type="compositionally biased region" description="Pro residues" evidence="1">
    <location>
        <begin position="61"/>
        <end position="71"/>
    </location>
</feature>
<sequence length="102" mass="10087">MRRTDPEGHGPVRYGPPLPGDGLPVLPELAAVVAAAAPTPRPVHPAAARVPAADHTGGSGPPAPPAAPPRAPRGLAAPPGVPADEHVPEAAPQARPAAVRHP</sequence>
<protein>
    <submittedName>
        <fullName evidence="2">Uncharacterized protein</fullName>
    </submittedName>
</protein>
<comment type="caution">
    <text evidence="2">The sequence shown here is derived from an EMBL/GenBank/DDBJ whole genome shotgun (WGS) entry which is preliminary data.</text>
</comment>
<feature type="compositionally biased region" description="Low complexity" evidence="1">
    <location>
        <begin position="38"/>
        <end position="53"/>
    </location>
</feature>
<evidence type="ECO:0000313" key="2">
    <source>
        <dbReference type="EMBL" id="TWV57538.1"/>
    </source>
</evidence>
<accession>A0A5C6K781</accession>
<dbReference type="AlphaFoldDB" id="A0A5C6K781"/>
<keyword evidence="3" id="KW-1185">Reference proteome</keyword>
<dbReference type="Proteomes" id="UP000320481">
    <property type="component" value="Unassembled WGS sequence"/>
</dbReference>